<keyword evidence="1" id="KW-0645">Protease</keyword>
<comment type="caution">
    <text evidence="4">The sequence shown here is derived from an EMBL/GenBank/DDBJ whole genome shotgun (WGS) entry which is preliminary data.</text>
</comment>
<dbReference type="PANTHER" id="PTHR42648">
    <property type="entry name" value="TRANSPOSASE, PUTATIVE-RELATED"/>
    <property type="match status" value="1"/>
</dbReference>
<dbReference type="InterPro" id="IPR039537">
    <property type="entry name" value="Retrotran_Ty1/copia-like"/>
</dbReference>
<dbReference type="PANTHER" id="PTHR42648:SF32">
    <property type="entry name" value="RIBONUCLEASE H-LIKE DOMAIN, GAG-PRE-INTEGRASE DOMAIN PROTEIN-RELATED"/>
    <property type="match status" value="1"/>
</dbReference>
<dbReference type="Pfam" id="PF22936">
    <property type="entry name" value="Pol_BBD"/>
    <property type="match status" value="1"/>
</dbReference>
<evidence type="ECO:0000313" key="4">
    <source>
        <dbReference type="EMBL" id="GJT53645.1"/>
    </source>
</evidence>
<reference evidence="4" key="2">
    <citation type="submission" date="2022-01" db="EMBL/GenBank/DDBJ databases">
        <authorList>
            <person name="Yamashiro T."/>
            <person name="Shiraishi A."/>
            <person name="Satake H."/>
            <person name="Nakayama K."/>
        </authorList>
    </citation>
    <scope>NUCLEOTIDE SEQUENCE</scope>
</reference>
<dbReference type="InterPro" id="IPR036397">
    <property type="entry name" value="RNaseH_sf"/>
</dbReference>
<keyword evidence="1" id="KW-0378">Hydrolase</keyword>
<sequence length="715" mass="81099">MNKGKSEKGLVAKSFDWDEESVPSDDEGVTTFKALMAVVVEELSVGRADARSGQWVEITMKNVQKLLSITGCDERKHVLDYTHVDLHYVEDQRKNLLSKYNSLKQEFSLYEISNLKKVIEKWTSSRVTLDQLLTEHVPRNIVRALEGKDMRKYKISSKEVMFTKSDISSSKTCLELPSDSESEGYTQKPLPSLTKLIGVEPSGITKCLTLPKTKQATNKVVPVNVKQKTKTKSPHDLPTEKLLLTLMEEVKGLKEQIQTHSETSPPTSQSGSFSLPKEKDYLKRYIWYLDSGCSRHMTGIKQYLHRYSKESGPKVVFGDNSSGNTEGYGSVNCNGITFTKFTYVNGLKHNLISISQLCDANFKVLFTKTQGTIFNQNNEVVLIALRSRDVYVIDMTSYNEESNACFLAKASPSVNWLWHKRLSHLNFKNINTLAKQNLVVGLPSLTFSKDKTGSACEKGKHHRASFKTKRSFSINKCLHLLHMDLKMENLNEVKVKELKSDNRTEFKNHKLEEFCDEQCISQNFSSPLKRHGKTTYDVFRGRSLDISYFHAFGCPMHIHNHRDHLGKFDEKADDGFFLGYSLVAKAFRDSISPKEHAKLSHTNNDQVLNEPDHLESANNPEHAKVQISLLTEQTTKVSHPPLILLQITNPLAPQDRWSREKHIELVNIICEPLGGITTRSKIKDSEAASAHECLYVNFLSEIEPKKLIEALEKEG</sequence>
<name>A0ABQ5ERR8_9ASTR</name>
<dbReference type="Gene3D" id="3.30.420.10">
    <property type="entry name" value="Ribonuclease H-like superfamily/Ribonuclease H"/>
    <property type="match status" value="1"/>
</dbReference>
<evidence type="ECO:0000313" key="5">
    <source>
        <dbReference type="Proteomes" id="UP001151760"/>
    </source>
</evidence>
<reference evidence="4" key="1">
    <citation type="journal article" date="2022" name="Int. J. Mol. Sci.">
        <title>Draft Genome of Tanacetum Coccineum: Genomic Comparison of Closely Related Tanacetum-Family Plants.</title>
        <authorList>
            <person name="Yamashiro T."/>
            <person name="Shiraishi A."/>
            <person name="Nakayama K."/>
            <person name="Satake H."/>
        </authorList>
    </citation>
    <scope>NUCLEOTIDE SEQUENCE</scope>
</reference>
<organism evidence="4 5">
    <name type="scientific">Tanacetum coccineum</name>
    <dbReference type="NCBI Taxonomy" id="301880"/>
    <lineage>
        <taxon>Eukaryota</taxon>
        <taxon>Viridiplantae</taxon>
        <taxon>Streptophyta</taxon>
        <taxon>Embryophyta</taxon>
        <taxon>Tracheophyta</taxon>
        <taxon>Spermatophyta</taxon>
        <taxon>Magnoliopsida</taxon>
        <taxon>eudicotyledons</taxon>
        <taxon>Gunneridae</taxon>
        <taxon>Pentapetalae</taxon>
        <taxon>asterids</taxon>
        <taxon>campanulids</taxon>
        <taxon>Asterales</taxon>
        <taxon>Asteraceae</taxon>
        <taxon>Asteroideae</taxon>
        <taxon>Anthemideae</taxon>
        <taxon>Anthemidinae</taxon>
        <taxon>Tanacetum</taxon>
    </lineage>
</organism>
<feature type="domain" description="GAG-pre-integrase" evidence="2">
    <location>
        <begin position="390"/>
        <end position="461"/>
    </location>
</feature>
<proteinExistence type="predicted"/>
<evidence type="ECO:0000256" key="1">
    <source>
        <dbReference type="ARBA" id="ARBA00022670"/>
    </source>
</evidence>
<dbReference type="InterPro" id="IPR054722">
    <property type="entry name" value="PolX-like_BBD"/>
</dbReference>
<dbReference type="Proteomes" id="UP001151760">
    <property type="component" value="Unassembled WGS sequence"/>
</dbReference>
<gene>
    <name evidence="4" type="ORF">Tco_0988699</name>
</gene>
<dbReference type="EMBL" id="BQNB010016605">
    <property type="protein sequence ID" value="GJT53645.1"/>
    <property type="molecule type" value="Genomic_DNA"/>
</dbReference>
<accession>A0ABQ5ERR8</accession>
<evidence type="ECO:0000259" key="2">
    <source>
        <dbReference type="Pfam" id="PF13976"/>
    </source>
</evidence>
<keyword evidence="5" id="KW-1185">Reference proteome</keyword>
<protein>
    <submittedName>
        <fullName evidence="4">Retrovirus-related pol polyprotein from transposon TNT 1-94</fullName>
    </submittedName>
</protein>
<feature type="domain" description="Retrovirus-related Pol polyprotein from transposon TNT 1-94-like beta-barrel" evidence="3">
    <location>
        <begin position="287"/>
        <end position="361"/>
    </location>
</feature>
<evidence type="ECO:0000259" key="3">
    <source>
        <dbReference type="Pfam" id="PF22936"/>
    </source>
</evidence>
<dbReference type="Pfam" id="PF13976">
    <property type="entry name" value="gag_pre-integrs"/>
    <property type="match status" value="1"/>
</dbReference>
<dbReference type="InterPro" id="IPR025724">
    <property type="entry name" value="GAG-pre-integrase_dom"/>
</dbReference>